<dbReference type="AlphaFoldDB" id="A0A7J7L8D8"/>
<evidence type="ECO:0000256" key="2">
    <source>
        <dbReference type="PROSITE-ProRule" id="PRU00708"/>
    </source>
</evidence>
<organism evidence="3 4">
    <name type="scientific">Kingdonia uniflora</name>
    <dbReference type="NCBI Taxonomy" id="39325"/>
    <lineage>
        <taxon>Eukaryota</taxon>
        <taxon>Viridiplantae</taxon>
        <taxon>Streptophyta</taxon>
        <taxon>Embryophyta</taxon>
        <taxon>Tracheophyta</taxon>
        <taxon>Spermatophyta</taxon>
        <taxon>Magnoliopsida</taxon>
        <taxon>Ranunculales</taxon>
        <taxon>Circaeasteraceae</taxon>
        <taxon>Kingdonia</taxon>
    </lineage>
</organism>
<dbReference type="PROSITE" id="PS51375">
    <property type="entry name" value="PPR"/>
    <property type="match status" value="5"/>
</dbReference>
<proteinExistence type="predicted"/>
<gene>
    <name evidence="3" type="ORF">GIB67_018573</name>
</gene>
<dbReference type="PANTHER" id="PTHR47932">
    <property type="entry name" value="ATPASE EXPRESSION PROTEIN 3"/>
    <property type="match status" value="1"/>
</dbReference>
<keyword evidence="4" id="KW-1185">Reference proteome</keyword>
<accession>A0A7J7L8D8</accession>
<dbReference type="Pfam" id="PF01535">
    <property type="entry name" value="PPR"/>
    <property type="match status" value="1"/>
</dbReference>
<evidence type="ECO:0000313" key="4">
    <source>
        <dbReference type="Proteomes" id="UP000541444"/>
    </source>
</evidence>
<keyword evidence="1" id="KW-0677">Repeat</keyword>
<dbReference type="EMBL" id="JACGCM010002538">
    <property type="protein sequence ID" value="KAF6138842.1"/>
    <property type="molecule type" value="Genomic_DNA"/>
</dbReference>
<dbReference type="OrthoDB" id="185373at2759"/>
<dbReference type="InterPro" id="IPR011990">
    <property type="entry name" value="TPR-like_helical_dom_sf"/>
</dbReference>
<dbReference type="PANTHER" id="PTHR47932:SF22">
    <property type="entry name" value="OS03G0225300 PROTEIN"/>
    <property type="match status" value="1"/>
</dbReference>
<dbReference type="Pfam" id="PF13041">
    <property type="entry name" value="PPR_2"/>
    <property type="match status" value="3"/>
</dbReference>
<comment type="caution">
    <text evidence="3">The sequence shown here is derived from an EMBL/GenBank/DDBJ whole genome shotgun (WGS) entry which is preliminary data.</text>
</comment>
<dbReference type="NCBIfam" id="TIGR00756">
    <property type="entry name" value="PPR"/>
    <property type="match status" value="5"/>
</dbReference>
<feature type="repeat" description="PPR" evidence="2">
    <location>
        <begin position="234"/>
        <end position="268"/>
    </location>
</feature>
<name>A0A7J7L8D8_9MAGN</name>
<evidence type="ECO:0000256" key="1">
    <source>
        <dbReference type="ARBA" id="ARBA00022737"/>
    </source>
</evidence>
<feature type="repeat" description="PPR" evidence="2">
    <location>
        <begin position="304"/>
        <end position="338"/>
    </location>
</feature>
<dbReference type="InterPro" id="IPR002885">
    <property type="entry name" value="PPR_rpt"/>
</dbReference>
<evidence type="ECO:0000313" key="3">
    <source>
        <dbReference type="EMBL" id="KAF6138842.1"/>
    </source>
</evidence>
<protein>
    <recommendedName>
        <fullName evidence="5">Pentatricopeptide repeat-containing protein</fullName>
    </recommendedName>
</protein>
<evidence type="ECO:0008006" key="5">
    <source>
        <dbReference type="Google" id="ProtNLM"/>
    </source>
</evidence>
<feature type="repeat" description="PPR" evidence="2">
    <location>
        <begin position="197"/>
        <end position="231"/>
    </location>
</feature>
<dbReference type="Gene3D" id="1.25.40.10">
    <property type="entry name" value="Tetratricopeptide repeat domain"/>
    <property type="match status" value="3"/>
</dbReference>
<dbReference type="GO" id="GO:0003729">
    <property type="term" value="F:mRNA binding"/>
    <property type="evidence" value="ECO:0007669"/>
    <property type="project" value="TreeGrafter"/>
</dbReference>
<sequence>MITSISRYLSTPIRLQNPKFLLITSLPFSNSSKIEDYWSVLQSDYGFESNLERTLTKIRGNLKGSVVEDIMRRCSVDRSILGLRFFIWAGLQSDYKHSALMYKRASDIFDISGNPCYTTLDYKGAGLAEEAIGGFEEDDEKGDMDVVVGLREEMASIDLYPDMITYATMIKGFCDVGRLEDAYGLFEVMRQHGCFPNVVAYSAVLDVFCKFGNLDRAMQLLDEMEKEGKDKKPNVVMYTSVIQSFCENGRTTEALVVLDRMNSNGCRPNRITLGFLINGLCSEDRMDEACELGDKLALDGCVSSGFYFSSLIVSLCRNEKVEEAEKLFKNMLASELKPDGLTCSALIKKLCCEEQFLDGFVLYCEMEKQGCANIVDSDIYSILLEALCQLGYSQEAVKLVNFMVVRKVPLKAPYLDGIVEYIRKSGEIELASHLLTWIDYV</sequence>
<feature type="repeat" description="PPR" evidence="2">
    <location>
        <begin position="162"/>
        <end position="196"/>
    </location>
</feature>
<feature type="repeat" description="PPR" evidence="2">
    <location>
        <begin position="376"/>
        <end position="410"/>
    </location>
</feature>
<reference evidence="3 4" key="1">
    <citation type="journal article" date="2020" name="IScience">
        <title>Genome Sequencing of the Endangered Kingdonia uniflora (Circaeasteraceae, Ranunculales) Reveals Potential Mechanisms of Evolutionary Specialization.</title>
        <authorList>
            <person name="Sun Y."/>
            <person name="Deng T."/>
            <person name="Zhang A."/>
            <person name="Moore M.J."/>
            <person name="Landis J.B."/>
            <person name="Lin N."/>
            <person name="Zhang H."/>
            <person name="Zhang X."/>
            <person name="Huang J."/>
            <person name="Zhang X."/>
            <person name="Sun H."/>
            <person name="Wang H."/>
        </authorList>
    </citation>
    <scope>NUCLEOTIDE SEQUENCE [LARGE SCALE GENOMIC DNA]</scope>
    <source>
        <strain evidence="3">TB1705</strain>
        <tissue evidence="3">Leaf</tissue>
    </source>
</reference>
<dbReference type="Proteomes" id="UP000541444">
    <property type="component" value="Unassembled WGS sequence"/>
</dbReference>